<name>A0ABY5L0H0_9CELL</name>
<evidence type="ECO:0008006" key="4">
    <source>
        <dbReference type="Google" id="ProtNLM"/>
    </source>
</evidence>
<proteinExistence type="predicted"/>
<gene>
    <name evidence="2" type="ORF">NP064_05180</name>
</gene>
<organism evidence="2 3">
    <name type="scientific">Cellulomonas chengniuliangii</name>
    <dbReference type="NCBI Taxonomy" id="2968084"/>
    <lineage>
        <taxon>Bacteria</taxon>
        <taxon>Bacillati</taxon>
        <taxon>Actinomycetota</taxon>
        <taxon>Actinomycetes</taxon>
        <taxon>Micrococcales</taxon>
        <taxon>Cellulomonadaceae</taxon>
        <taxon>Cellulomonas</taxon>
    </lineage>
</organism>
<dbReference type="EMBL" id="CP101988">
    <property type="protein sequence ID" value="UUI76292.1"/>
    <property type="molecule type" value="Genomic_DNA"/>
</dbReference>
<evidence type="ECO:0000313" key="3">
    <source>
        <dbReference type="Proteomes" id="UP001316189"/>
    </source>
</evidence>
<feature type="transmembrane region" description="Helical" evidence="1">
    <location>
        <begin position="90"/>
        <end position="112"/>
    </location>
</feature>
<keyword evidence="1" id="KW-0472">Membrane</keyword>
<keyword evidence="1" id="KW-1133">Transmembrane helix</keyword>
<accession>A0ABY5L0H0</accession>
<feature type="transmembrane region" description="Helical" evidence="1">
    <location>
        <begin position="12"/>
        <end position="34"/>
    </location>
</feature>
<dbReference type="RefSeq" id="WP_227570535.1">
    <property type="nucleotide sequence ID" value="NZ_CP101988.1"/>
</dbReference>
<keyword evidence="3" id="KW-1185">Reference proteome</keyword>
<evidence type="ECO:0000313" key="2">
    <source>
        <dbReference type="EMBL" id="UUI76292.1"/>
    </source>
</evidence>
<sequence length="122" mass="12168">MARMAGRTRGQLLALLAGSGVALVGLGILVAGWIGLGVTTLGSAATSDEPCLVAYDQEQATVQFTGFPPRAVCAWDEGGDEVVVGEMAPAAFAAGMTAAVLGAGATVAVGLLTRRRRVAPVA</sequence>
<keyword evidence="1" id="KW-0812">Transmembrane</keyword>
<dbReference type="Proteomes" id="UP001316189">
    <property type="component" value="Chromosome"/>
</dbReference>
<protein>
    <recommendedName>
        <fullName evidence="4">Integral membrane protein</fullName>
    </recommendedName>
</protein>
<evidence type="ECO:0000256" key="1">
    <source>
        <dbReference type="SAM" id="Phobius"/>
    </source>
</evidence>
<reference evidence="2 3" key="1">
    <citation type="submission" date="2022-07" db="EMBL/GenBank/DDBJ databases">
        <title>Novel species in genus cellulomonas.</title>
        <authorList>
            <person name="Ye L."/>
        </authorList>
    </citation>
    <scope>NUCLEOTIDE SEQUENCE [LARGE SCALE GENOMIC DNA]</scope>
    <source>
        <strain evidence="3">zg-Y338</strain>
    </source>
</reference>